<gene>
    <name evidence="10" type="ORF">HXK00_08310</name>
</gene>
<dbReference type="Pfam" id="PF20730">
    <property type="entry name" value="YetF_N"/>
    <property type="match status" value="1"/>
</dbReference>
<dbReference type="InterPro" id="IPR023090">
    <property type="entry name" value="UPF0702_alpha/beta_dom_sf"/>
</dbReference>
<evidence type="ECO:0000256" key="7">
    <source>
        <dbReference type="SAM" id="Phobius"/>
    </source>
</evidence>
<evidence type="ECO:0000256" key="3">
    <source>
        <dbReference type="ARBA" id="ARBA00022475"/>
    </source>
</evidence>
<dbReference type="PANTHER" id="PTHR34582">
    <property type="entry name" value="UPF0702 TRANSMEMBRANE PROTEIN YCAP"/>
    <property type="match status" value="1"/>
</dbReference>
<dbReference type="Proteomes" id="UP000757900">
    <property type="component" value="Unassembled WGS sequence"/>
</dbReference>
<evidence type="ECO:0000259" key="8">
    <source>
        <dbReference type="Pfam" id="PF04239"/>
    </source>
</evidence>
<feature type="transmembrane region" description="Helical" evidence="7">
    <location>
        <begin position="60"/>
        <end position="80"/>
    </location>
</feature>
<keyword evidence="4 7" id="KW-0812">Transmembrane</keyword>
<comment type="similarity">
    <text evidence="2">Belongs to the UPF0702 family.</text>
</comment>
<evidence type="ECO:0000313" key="10">
    <source>
        <dbReference type="EMBL" id="MBF0935622.1"/>
    </source>
</evidence>
<accession>A0A929MQS4</accession>
<evidence type="ECO:0000256" key="6">
    <source>
        <dbReference type="ARBA" id="ARBA00023136"/>
    </source>
</evidence>
<evidence type="ECO:0000313" key="11">
    <source>
        <dbReference type="Proteomes" id="UP000757900"/>
    </source>
</evidence>
<dbReference type="PANTHER" id="PTHR34582:SF6">
    <property type="entry name" value="UPF0702 TRANSMEMBRANE PROTEIN YCAP"/>
    <property type="match status" value="1"/>
</dbReference>
<organism evidence="10 11">
    <name type="scientific">Abiotrophia defectiva</name>
    <name type="common">Streptococcus defectivus</name>
    <dbReference type="NCBI Taxonomy" id="46125"/>
    <lineage>
        <taxon>Bacteria</taxon>
        <taxon>Bacillati</taxon>
        <taxon>Bacillota</taxon>
        <taxon>Bacilli</taxon>
        <taxon>Lactobacillales</taxon>
        <taxon>Aerococcaceae</taxon>
        <taxon>Abiotrophia</taxon>
    </lineage>
</organism>
<dbReference type="Gene3D" id="3.30.240.20">
    <property type="entry name" value="bsu07140 like domains"/>
    <property type="match status" value="2"/>
</dbReference>
<keyword evidence="6 7" id="KW-0472">Membrane</keyword>
<evidence type="ECO:0000256" key="5">
    <source>
        <dbReference type="ARBA" id="ARBA00022989"/>
    </source>
</evidence>
<evidence type="ECO:0000256" key="2">
    <source>
        <dbReference type="ARBA" id="ARBA00006448"/>
    </source>
</evidence>
<dbReference type="InterPro" id="IPR048454">
    <property type="entry name" value="YetF_N"/>
</dbReference>
<proteinExistence type="inferred from homology"/>
<feature type="domain" description="YetF-like N-terminal transmembrane" evidence="9">
    <location>
        <begin position="6"/>
        <end position="80"/>
    </location>
</feature>
<comment type="caution">
    <text evidence="10">The sequence shown here is derived from an EMBL/GenBank/DDBJ whole genome shotgun (WGS) entry which is preliminary data.</text>
</comment>
<dbReference type="InterPro" id="IPR007353">
    <property type="entry name" value="DUF421"/>
</dbReference>
<sequence>MTLNFLDIAIKLALGVLALVVVINLTGKGNLAPASASDQVQNYVLGGIIGGVIYNPGISILQFLIILMIWLVLVLSFKWLKTHNQLLKKIIDGEPTDLISRGVIDVEATRAAGLTAQDLAFKLRSQNIYSIKKVKRAVIEQNGSLNIVVYGEENPKYPLITDGHIQYKTLDSIDKTEEWLMQAIAEAGQEDVAKIFLAEYIDGNITIVEY</sequence>
<dbReference type="Pfam" id="PF04239">
    <property type="entry name" value="DUF421"/>
    <property type="match status" value="1"/>
</dbReference>
<keyword evidence="5 7" id="KW-1133">Transmembrane helix</keyword>
<dbReference type="EMBL" id="JABZFV010000310">
    <property type="protein sequence ID" value="MBF0935622.1"/>
    <property type="molecule type" value="Genomic_DNA"/>
</dbReference>
<dbReference type="GO" id="GO:0005886">
    <property type="term" value="C:plasma membrane"/>
    <property type="evidence" value="ECO:0007669"/>
    <property type="project" value="UniProtKB-SubCell"/>
</dbReference>
<keyword evidence="3" id="KW-1003">Cell membrane</keyword>
<reference evidence="10" key="1">
    <citation type="submission" date="2020-04" db="EMBL/GenBank/DDBJ databases">
        <title>Deep metagenomics examines the oral microbiome during advanced dental caries in children, revealing novel taxa and co-occurrences with host molecules.</title>
        <authorList>
            <person name="Baker J.L."/>
            <person name="Morton J.T."/>
            <person name="Dinis M."/>
            <person name="Alvarez R."/>
            <person name="Tran N.C."/>
            <person name="Knight R."/>
            <person name="Edlund A."/>
        </authorList>
    </citation>
    <scope>NUCLEOTIDE SEQUENCE</scope>
    <source>
        <strain evidence="10">JCVI_23_bin.16</strain>
    </source>
</reference>
<evidence type="ECO:0000256" key="1">
    <source>
        <dbReference type="ARBA" id="ARBA00004651"/>
    </source>
</evidence>
<dbReference type="AlphaFoldDB" id="A0A929MQS4"/>
<protein>
    <submittedName>
        <fullName evidence="10">DUF421 domain-containing protein</fullName>
    </submittedName>
</protein>
<name>A0A929MQS4_ABIDE</name>
<evidence type="ECO:0000259" key="9">
    <source>
        <dbReference type="Pfam" id="PF20730"/>
    </source>
</evidence>
<comment type="subcellular location">
    <subcellularLocation>
        <location evidence="1">Cell membrane</location>
        <topology evidence="1">Multi-pass membrane protein</topology>
    </subcellularLocation>
</comment>
<feature type="domain" description="YetF C-terminal" evidence="8">
    <location>
        <begin position="83"/>
        <end position="200"/>
    </location>
</feature>
<evidence type="ECO:0000256" key="4">
    <source>
        <dbReference type="ARBA" id="ARBA00022692"/>
    </source>
</evidence>